<dbReference type="PANTHER" id="PTHR44666:SF1">
    <property type="entry name" value="WD REPEAT-CONTAINING PROTEIN 53"/>
    <property type="match status" value="1"/>
</dbReference>
<name>A0ABQ8VNB4_9AGAR</name>
<gene>
    <name evidence="1" type="ORF">C8R41DRAFT_894313</name>
</gene>
<proteinExistence type="predicted"/>
<evidence type="ECO:0000313" key="2">
    <source>
        <dbReference type="Proteomes" id="UP001150217"/>
    </source>
</evidence>
<dbReference type="PANTHER" id="PTHR44666">
    <property type="entry name" value="WD REPEAT-CONTAINING PROTEIN 53"/>
    <property type="match status" value="1"/>
</dbReference>
<dbReference type="SMART" id="SM00320">
    <property type="entry name" value="WD40"/>
    <property type="match status" value="4"/>
</dbReference>
<evidence type="ECO:0000313" key="1">
    <source>
        <dbReference type="EMBL" id="KAJ4497878.1"/>
    </source>
</evidence>
<dbReference type="InterPro" id="IPR042453">
    <property type="entry name" value="WDR53"/>
</dbReference>
<organism evidence="1 2">
    <name type="scientific">Lentinula lateritia</name>
    <dbReference type="NCBI Taxonomy" id="40482"/>
    <lineage>
        <taxon>Eukaryota</taxon>
        <taxon>Fungi</taxon>
        <taxon>Dikarya</taxon>
        <taxon>Basidiomycota</taxon>
        <taxon>Agaricomycotina</taxon>
        <taxon>Agaricomycetes</taxon>
        <taxon>Agaricomycetidae</taxon>
        <taxon>Agaricales</taxon>
        <taxon>Marasmiineae</taxon>
        <taxon>Omphalotaceae</taxon>
        <taxon>Lentinula</taxon>
    </lineage>
</organism>
<accession>A0ABQ8VNB4</accession>
<protein>
    <submittedName>
        <fullName evidence="1">WD40-repeat-containing domain protein</fullName>
    </submittedName>
</protein>
<dbReference type="SUPFAM" id="SSF50978">
    <property type="entry name" value="WD40 repeat-like"/>
    <property type="match status" value="2"/>
</dbReference>
<dbReference type="Pfam" id="PF00400">
    <property type="entry name" value="WD40"/>
    <property type="match status" value="1"/>
</dbReference>
<reference evidence="1" key="1">
    <citation type="submission" date="2022-08" db="EMBL/GenBank/DDBJ databases">
        <title>A Global Phylogenomic Analysis of the Shiitake Genus Lentinula.</title>
        <authorList>
            <consortium name="DOE Joint Genome Institute"/>
            <person name="Sierra-Patev S."/>
            <person name="Min B."/>
            <person name="Naranjo-Ortiz M."/>
            <person name="Looney B."/>
            <person name="Konkel Z."/>
            <person name="Slot J.C."/>
            <person name="Sakamoto Y."/>
            <person name="Steenwyk J.L."/>
            <person name="Rokas A."/>
            <person name="Carro J."/>
            <person name="Camarero S."/>
            <person name="Ferreira P."/>
            <person name="Molpeceres G."/>
            <person name="Ruiz-Duenas F.J."/>
            <person name="Serrano A."/>
            <person name="Henrissat B."/>
            <person name="Drula E."/>
            <person name="Hughes K.W."/>
            <person name="Mata J.L."/>
            <person name="Ishikawa N.K."/>
            <person name="Vargas-Isla R."/>
            <person name="Ushijima S."/>
            <person name="Smith C.A."/>
            <person name="Ahrendt S."/>
            <person name="Andreopoulos W."/>
            <person name="He G."/>
            <person name="Labutti K."/>
            <person name="Lipzen A."/>
            <person name="Ng V."/>
            <person name="Riley R."/>
            <person name="Sandor L."/>
            <person name="Barry K."/>
            <person name="Martinez A.T."/>
            <person name="Xiao Y."/>
            <person name="Gibbons J.G."/>
            <person name="Terashima K."/>
            <person name="Grigoriev I.V."/>
            <person name="Hibbett D.S."/>
        </authorList>
    </citation>
    <scope>NUCLEOTIDE SEQUENCE</scope>
    <source>
        <strain evidence="1">RHP3577 ss4</strain>
    </source>
</reference>
<dbReference type="Proteomes" id="UP001150217">
    <property type="component" value="Unassembled WGS sequence"/>
</dbReference>
<dbReference type="InterPro" id="IPR036322">
    <property type="entry name" value="WD40_repeat_dom_sf"/>
</dbReference>
<comment type="caution">
    <text evidence="1">The sequence shown here is derived from an EMBL/GenBank/DDBJ whole genome shotgun (WGS) entry which is preliminary data.</text>
</comment>
<dbReference type="InterPro" id="IPR001680">
    <property type="entry name" value="WD40_rpt"/>
</dbReference>
<sequence>MNGSCPYVVVKTLNTPAPVSSFDFGHAGHLFAGSDDGTLRVYDLSSFKVLKAVRGLKNEVSSIACFKRSGSEFRDAWVACGNQIFLFKMDMSSMIATAEDAILSLRLTEDDDVLNEIALDPTKKHLAFSTDSGVVGVVDLTSLLVAKMKEQHTSVCACVKFVPDRPREIVSAGYDETFLHFDFREGTILSQQKISFSQSTEGVSLSPPFILSTAFSSTGILAAGTADGSLWIGLGGQKVLSKSKLKRYRKWNGLSDGEKQIFIKVVDGPIVAMSFSSPDILTTSTLLGSIAQWRINCETSDQDKNIKELWRKKGIALEKVNALVTNDTKIVIGGFSKHGKGIIEIWDRGAPIEASM</sequence>
<keyword evidence="2" id="KW-1185">Reference proteome</keyword>
<dbReference type="Gene3D" id="2.130.10.10">
    <property type="entry name" value="YVTN repeat-like/Quinoprotein amine dehydrogenase"/>
    <property type="match status" value="2"/>
</dbReference>
<dbReference type="EMBL" id="JANVFT010000018">
    <property type="protein sequence ID" value="KAJ4497878.1"/>
    <property type="molecule type" value="Genomic_DNA"/>
</dbReference>
<dbReference type="InterPro" id="IPR015943">
    <property type="entry name" value="WD40/YVTN_repeat-like_dom_sf"/>
</dbReference>